<keyword evidence="11" id="KW-1185">Reference proteome</keyword>
<evidence type="ECO:0000256" key="2">
    <source>
        <dbReference type="ARBA" id="ARBA00008537"/>
    </source>
</evidence>
<dbReference type="NCBIfam" id="TIGR00711">
    <property type="entry name" value="efflux_EmrB"/>
    <property type="match status" value="1"/>
</dbReference>
<dbReference type="InterPro" id="IPR011701">
    <property type="entry name" value="MFS"/>
</dbReference>
<feature type="domain" description="Major facilitator superfamily (MFS) profile" evidence="9">
    <location>
        <begin position="14"/>
        <end position="466"/>
    </location>
</feature>
<gene>
    <name evidence="10" type="ORF">FHS16_005434</name>
</gene>
<feature type="transmembrane region" description="Helical" evidence="8">
    <location>
        <begin position="139"/>
        <end position="160"/>
    </location>
</feature>
<proteinExistence type="inferred from homology"/>
<evidence type="ECO:0000313" key="10">
    <source>
        <dbReference type="EMBL" id="MBB3155326.1"/>
    </source>
</evidence>
<comment type="caution">
    <text evidence="10">The sequence shown here is derived from an EMBL/GenBank/DDBJ whole genome shotgun (WGS) entry which is preliminary data.</text>
</comment>
<evidence type="ECO:0000256" key="4">
    <source>
        <dbReference type="ARBA" id="ARBA00022475"/>
    </source>
</evidence>
<dbReference type="CDD" id="cd17503">
    <property type="entry name" value="MFS_LmrB_MDR_like"/>
    <property type="match status" value="1"/>
</dbReference>
<evidence type="ECO:0000256" key="5">
    <source>
        <dbReference type="ARBA" id="ARBA00022692"/>
    </source>
</evidence>
<dbReference type="GO" id="GO:0022857">
    <property type="term" value="F:transmembrane transporter activity"/>
    <property type="evidence" value="ECO:0007669"/>
    <property type="project" value="InterPro"/>
</dbReference>
<evidence type="ECO:0000259" key="9">
    <source>
        <dbReference type="PROSITE" id="PS50850"/>
    </source>
</evidence>
<keyword evidence="6 8" id="KW-1133">Transmembrane helix</keyword>
<feature type="transmembrane region" description="Helical" evidence="8">
    <location>
        <begin position="52"/>
        <end position="71"/>
    </location>
</feature>
<feature type="transmembrane region" description="Helical" evidence="8">
    <location>
        <begin position="105"/>
        <end position="127"/>
    </location>
</feature>
<dbReference type="AlphaFoldDB" id="A0A7W5CCR3"/>
<organism evidence="10 11">
    <name type="scientific">Paenibacillus endophyticus</name>
    <dbReference type="NCBI Taxonomy" id="1294268"/>
    <lineage>
        <taxon>Bacteria</taxon>
        <taxon>Bacillati</taxon>
        <taxon>Bacillota</taxon>
        <taxon>Bacilli</taxon>
        <taxon>Bacillales</taxon>
        <taxon>Paenibacillaceae</taxon>
        <taxon>Paenibacillus</taxon>
    </lineage>
</organism>
<keyword evidence="5 8" id="KW-0812">Transmembrane</keyword>
<feature type="transmembrane region" description="Helical" evidence="8">
    <location>
        <begin position="199"/>
        <end position="218"/>
    </location>
</feature>
<keyword evidence="4" id="KW-1003">Cell membrane</keyword>
<feature type="transmembrane region" description="Helical" evidence="8">
    <location>
        <begin position="333"/>
        <end position="366"/>
    </location>
</feature>
<dbReference type="InterPro" id="IPR004638">
    <property type="entry name" value="EmrB-like"/>
</dbReference>
<evidence type="ECO:0000256" key="6">
    <source>
        <dbReference type="ARBA" id="ARBA00022989"/>
    </source>
</evidence>
<dbReference type="PANTHER" id="PTHR42718:SF9">
    <property type="entry name" value="MAJOR FACILITATOR SUPERFAMILY MULTIDRUG TRANSPORTER MFSC"/>
    <property type="match status" value="1"/>
</dbReference>
<reference evidence="10 11" key="1">
    <citation type="submission" date="2020-08" db="EMBL/GenBank/DDBJ databases">
        <title>Genomic Encyclopedia of Type Strains, Phase III (KMG-III): the genomes of soil and plant-associated and newly described type strains.</title>
        <authorList>
            <person name="Whitman W."/>
        </authorList>
    </citation>
    <scope>NUCLEOTIDE SEQUENCE [LARGE SCALE GENOMIC DNA]</scope>
    <source>
        <strain evidence="10 11">CECT 8234</strain>
    </source>
</reference>
<dbReference type="GO" id="GO:0005886">
    <property type="term" value="C:plasma membrane"/>
    <property type="evidence" value="ECO:0007669"/>
    <property type="project" value="UniProtKB-SubCell"/>
</dbReference>
<dbReference type="EMBL" id="JACHXW010000023">
    <property type="protein sequence ID" value="MBB3155326.1"/>
    <property type="molecule type" value="Genomic_DNA"/>
</dbReference>
<feature type="transmembrane region" description="Helical" evidence="8">
    <location>
        <begin position="80"/>
        <end position="99"/>
    </location>
</feature>
<comment type="subcellular location">
    <subcellularLocation>
        <location evidence="1">Cell membrane</location>
        <topology evidence="1">Multi-pass membrane protein</topology>
    </subcellularLocation>
</comment>
<feature type="transmembrane region" description="Helical" evidence="8">
    <location>
        <begin position="267"/>
        <end position="288"/>
    </location>
</feature>
<dbReference type="Gene3D" id="1.20.1250.20">
    <property type="entry name" value="MFS general substrate transporter like domains"/>
    <property type="match status" value="1"/>
</dbReference>
<protein>
    <submittedName>
        <fullName evidence="10">EmrB/QacA subfamily drug resistance transporter</fullName>
    </submittedName>
</protein>
<feature type="transmembrane region" description="Helical" evidence="8">
    <location>
        <begin position="300"/>
        <end position="321"/>
    </location>
</feature>
<feature type="transmembrane region" description="Helical" evidence="8">
    <location>
        <begin position="12"/>
        <end position="40"/>
    </location>
</feature>
<name>A0A7W5CCR3_9BACL</name>
<evidence type="ECO:0000256" key="1">
    <source>
        <dbReference type="ARBA" id="ARBA00004651"/>
    </source>
</evidence>
<keyword evidence="3" id="KW-0813">Transport</keyword>
<dbReference type="Pfam" id="PF07690">
    <property type="entry name" value="MFS_1"/>
    <property type="match status" value="2"/>
</dbReference>
<feature type="transmembrane region" description="Helical" evidence="8">
    <location>
        <begin position="443"/>
        <end position="461"/>
    </location>
</feature>
<dbReference type="InterPro" id="IPR020846">
    <property type="entry name" value="MFS_dom"/>
</dbReference>
<comment type="similarity">
    <text evidence="2">Belongs to the major facilitator superfamily. EmrB family.</text>
</comment>
<evidence type="ECO:0000256" key="7">
    <source>
        <dbReference type="ARBA" id="ARBA00023136"/>
    </source>
</evidence>
<accession>A0A7W5CCR3</accession>
<feature type="transmembrane region" description="Helical" evidence="8">
    <location>
        <begin position="166"/>
        <end position="187"/>
    </location>
</feature>
<dbReference type="PANTHER" id="PTHR42718">
    <property type="entry name" value="MAJOR FACILITATOR SUPERFAMILY MULTIDRUG TRANSPORTER MFSC"/>
    <property type="match status" value="1"/>
</dbReference>
<feature type="transmembrane region" description="Helical" evidence="8">
    <location>
        <begin position="224"/>
        <end position="246"/>
    </location>
</feature>
<dbReference type="Proteomes" id="UP000518605">
    <property type="component" value="Unassembled WGS sequence"/>
</dbReference>
<dbReference type="SUPFAM" id="SSF103473">
    <property type="entry name" value="MFS general substrate transporter"/>
    <property type="match status" value="2"/>
</dbReference>
<dbReference type="InterPro" id="IPR036259">
    <property type="entry name" value="MFS_trans_sf"/>
</dbReference>
<evidence type="ECO:0000256" key="3">
    <source>
        <dbReference type="ARBA" id="ARBA00022448"/>
    </source>
</evidence>
<dbReference type="Gene3D" id="1.20.1720.10">
    <property type="entry name" value="Multidrug resistance protein D"/>
    <property type="match status" value="1"/>
</dbReference>
<evidence type="ECO:0000313" key="11">
    <source>
        <dbReference type="Proteomes" id="UP000518605"/>
    </source>
</evidence>
<keyword evidence="7 8" id="KW-0472">Membrane</keyword>
<sequence>MDTSQKAATSFWTVMIAVFFGNFMASLSTTTINVALPIFMDDFQASLNTVQWMLSGFMMATGIIAPIIGFMGDKWSYKRLYVFALAGFTLASVLCTFAWSIESLIVFRILQGFFSGIIMPTTMTIIYQTIEKSKQAVAVSFWSVSAMLAPALGPTVGGWLAESYGWKSLFLLNVPIGIIAVIVAAKYIPHYRLSSGIKLDWIGFGAVLIGTSALLVAFSEAHSWGWAGWQTLGMIAAGIVVLTYFVKRTLRVENPLLNLRVLKIPRFTYGLIVNCCITISLYAGTLLVPIFMQNIKGESSFATGLVMLPGTLAMVLVSLAVGRLYGKIGPSRLIFIGLLLMGIATWELSHAGIATSALFITVWVAIRYMGIGFSNMPVTNAAMSAVPSVNSGHASAVMNWIRQGTSALSISLFSSILSAQTIVHLAGGNVSTKAALSFSVQDVFHVGTIIIIVSLPLTLLLRKPKKLTAVQ</sequence>
<evidence type="ECO:0000256" key="8">
    <source>
        <dbReference type="SAM" id="Phobius"/>
    </source>
</evidence>
<dbReference type="PROSITE" id="PS50850">
    <property type="entry name" value="MFS"/>
    <property type="match status" value="1"/>
</dbReference>